<gene>
    <name evidence="1" type="ORF">ZHAS_00015833</name>
</gene>
<proteinExistence type="predicted"/>
<evidence type="ECO:0000313" key="1">
    <source>
        <dbReference type="EMBL" id="KFB47763.1"/>
    </source>
</evidence>
<dbReference type="EnsemblMetazoa" id="ASIC015833-RA">
    <property type="protein sequence ID" value="ASIC015833-PA"/>
    <property type="gene ID" value="ASIC015833"/>
</dbReference>
<evidence type="ECO:0000313" key="3">
    <source>
        <dbReference type="Proteomes" id="UP000030765"/>
    </source>
</evidence>
<reference evidence="2" key="2">
    <citation type="submission" date="2020-05" db="UniProtKB">
        <authorList>
            <consortium name="EnsemblMetazoa"/>
        </authorList>
    </citation>
    <scope>IDENTIFICATION</scope>
</reference>
<name>A0A084WC19_ANOSI</name>
<accession>A0A084WC19</accession>
<dbReference type="EMBL" id="ATLV01022543">
    <property type="status" value="NOT_ANNOTATED_CDS"/>
    <property type="molecule type" value="Genomic_DNA"/>
</dbReference>
<sequence length="126" mass="14220">MWTGLRGGQSTKAIIIIIRIMILLWRVAYGSGKTHPLSNDLSRVPALQRNWRLTVTNCCHHQALECFIITRHVTAVTPSIPVGKDPLYYPHLMVHASVPSFAYIRPAWFDGEPHSGARINAQIRTH</sequence>
<dbReference type="VEuPathDB" id="VectorBase:ASIC015833"/>
<dbReference type="AlphaFoldDB" id="A0A084WC19"/>
<dbReference type="Proteomes" id="UP000030765">
    <property type="component" value="Unassembled WGS sequence"/>
</dbReference>
<reference evidence="1 3" key="1">
    <citation type="journal article" date="2014" name="BMC Genomics">
        <title>Genome sequence of Anopheles sinensis provides insight into genetics basis of mosquito competence for malaria parasites.</title>
        <authorList>
            <person name="Zhou D."/>
            <person name="Zhang D."/>
            <person name="Ding G."/>
            <person name="Shi L."/>
            <person name="Hou Q."/>
            <person name="Ye Y."/>
            <person name="Xu Y."/>
            <person name="Zhou H."/>
            <person name="Xiong C."/>
            <person name="Li S."/>
            <person name="Yu J."/>
            <person name="Hong S."/>
            <person name="Yu X."/>
            <person name="Zou P."/>
            <person name="Chen C."/>
            <person name="Chang X."/>
            <person name="Wang W."/>
            <person name="Lv Y."/>
            <person name="Sun Y."/>
            <person name="Ma L."/>
            <person name="Shen B."/>
            <person name="Zhu C."/>
        </authorList>
    </citation>
    <scope>NUCLEOTIDE SEQUENCE [LARGE SCALE GENOMIC DNA]</scope>
</reference>
<organism evidence="1">
    <name type="scientific">Anopheles sinensis</name>
    <name type="common">Mosquito</name>
    <dbReference type="NCBI Taxonomy" id="74873"/>
    <lineage>
        <taxon>Eukaryota</taxon>
        <taxon>Metazoa</taxon>
        <taxon>Ecdysozoa</taxon>
        <taxon>Arthropoda</taxon>
        <taxon>Hexapoda</taxon>
        <taxon>Insecta</taxon>
        <taxon>Pterygota</taxon>
        <taxon>Neoptera</taxon>
        <taxon>Endopterygota</taxon>
        <taxon>Diptera</taxon>
        <taxon>Nematocera</taxon>
        <taxon>Culicoidea</taxon>
        <taxon>Culicidae</taxon>
        <taxon>Anophelinae</taxon>
        <taxon>Anopheles</taxon>
    </lineage>
</organism>
<dbReference type="EMBL" id="KE525333">
    <property type="protein sequence ID" value="KFB47763.1"/>
    <property type="molecule type" value="Genomic_DNA"/>
</dbReference>
<evidence type="ECO:0000313" key="2">
    <source>
        <dbReference type="EnsemblMetazoa" id="ASIC015833-PA"/>
    </source>
</evidence>
<protein>
    <submittedName>
        <fullName evidence="1 2">Chemotaxis protein</fullName>
    </submittedName>
</protein>
<keyword evidence="3" id="KW-1185">Reference proteome</keyword>